<dbReference type="SUPFAM" id="SSF56112">
    <property type="entry name" value="Protein kinase-like (PK-like)"/>
    <property type="match status" value="1"/>
</dbReference>
<gene>
    <name evidence="2" type="ORF">Pro02_19580</name>
</gene>
<dbReference type="Gene3D" id="3.90.1200.10">
    <property type="match status" value="1"/>
</dbReference>
<dbReference type="EMBL" id="BOOI01000015">
    <property type="protein sequence ID" value="GIH83550.1"/>
    <property type="molecule type" value="Genomic_DNA"/>
</dbReference>
<dbReference type="InterPro" id="IPR011009">
    <property type="entry name" value="Kinase-like_dom_sf"/>
</dbReference>
<protein>
    <recommendedName>
        <fullName evidence="1">Aminoglycoside phosphotransferase domain-containing protein</fullName>
    </recommendedName>
</protein>
<dbReference type="Proteomes" id="UP000655044">
    <property type="component" value="Unassembled WGS sequence"/>
</dbReference>
<keyword evidence="3" id="KW-1185">Reference proteome</keyword>
<evidence type="ECO:0000259" key="1">
    <source>
        <dbReference type="Pfam" id="PF01636"/>
    </source>
</evidence>
<reference evidence="2" key="1">
    <citation type="submission" date="2021-01" db="EMBL/GenBank/DDBJ databases">
        <title>Whole genome shotgun sequence of Planobispora rosea NBRC 15558.</title>
        <authorList>
            <person name="Komaki H."/>
            <person name="Tamura T."/>
        </authorList>
    </citation>
    <scope>NUCLEOTIDE SEQUENCE</scope>
    <source>
        <strain evidence="2">NBRC 15558</strain>
    </source>
</reference>
<dbReference type="OrthoDB" id="3837852at2"/>
<evidence type="ECO:0000313" key="3">
    <source>
        <dbReference type="Proteomes" id="UP000655044"/>
    </source>
</evidence>
<dbReference type="Pfam" id="PF01636">
    <property type="entry name" value="APH"/>
    <property type="match status" value="1"/>
</dbReference>
<evidence type="ECO:0000313" key="2">
    <source>
        <dbReference type="EMBL" id="GIH83550.1"/>
    </source>
</evidence>
<organism evidence="2 3">
    <name type="scientific">Planobispora rosea</name>
    <dbReference type="NCBI Taxonomy" id="35762"/>
    <lineage>
        <taxon>Bacteria</taxon>
        <taxon>Bacillati</taxon>
        <taxon>Actinomycetota</taxon>
        <taxon>Actinomycetes</taxon>
        <taxon>Streptosporangiales</taxon>
        <taxon>Streptosporangiaceae</taxon>
        <taxon>Planobispora</taxon>
    </lineage>
</organism>
<sequence>MTDAVEAGAAGGAWTPVGRGIDPEVCSRWRLTPGRVLGDRAAGTWEATRGGAACVVKYFGAAAFPDWRYPLRVAAALRAQGWPTPEPVEEPLAGPDGVWVLFHRLPGESVRPADADRPAEEHARGRLLAEFHEAAADTGIADQRGGFTGPAERVADPELEHWLRAHELACPAEGRMLRACRDAAVGWFADNPVPDAPRSVIHGDFAPWNLLFDDGRLTGVLDFEATHHTFQVADFALSWRGYQDGVLRGYDEVRALSDLEWHLVRPVFWAWLFIGVKDLLAAHYGAAGRTGAPPDLGWQITRLRKHSPLLASKAGRGGALGSW</sequence>
<dbReference type="InterPro" id="IPR002575">
    <property type="entry name" value="Aminoglycoside_PTrfase"/>
</dbReference>
<comment type="caution">
    <text evidence="2">The sequence shown here is derived from an EMBL/GenBank/DDBJ whole genome shotgun (WGS) entry which is preliminary data.</text>
</comment>
<accession>A0A8J3RYB6</accession>
<dbReference type="AlphaFoldDB" id="A0A8J3RYB6"/>
<feature type="domain" description="Aminoglycoside phosphotransferase" evidence="1">
    <location>
        <begin position="55"/>
        <end position="245"/>
    </location>
</feature>
<proteinExistence type="predicted"/>
<name>A0A8J3RYB6_PLARO</name>
<dbReference type="RefSeq" id="WP_141704098.1">
    <property type="nucleotide sequence ID" value="NZ_BMQP01000005.1"/>
</dbReference>